<dbReference type="InterPro" id="IPR013096">
    <property type="entry name" value="Cupin_2"/>
</dbReference>
<reference evidence="3" key="1">
    <citation type="submission" date="2023-07" db="EMBL/GenBank/DDBJ databases">
        <authorList>
            <person name="Pelsma A.J. K."/>
        </authorList>
    </citation>
    <scope>NUCLEOTIDE SEQUENCE</scope>
</reference>
<dbReference type="InterPro" id="IPR011051">
    <property type="entry name" value="RmlC_Cupin_sf"/>
</dbReference>
<evidence type="ECO:0000259" key="2">
    <source>
        <dbReference type="Pfam" id="PF07883"/>
    </source>
</evidence>
<feature type="domain" description="Cupin type-2" evidence="2">
    <location>
        <begin position="56"/>
        <end position="122"/>
    </location>
</feature>
<dbReference type="Pfam" id="PF07883">
    <property type="entry name" value="Cupin_2"/>
    <property type="match status" value="1"/>
</dbReference>
<dbReference type="EMBL" id="OY288114">
    <property type="protein sequence ID" value="CAJ0872429.1"/>
    <property type="molecule type" value="Genomic_DNA"/>
</dbReference>
<dbReference type="InterPro" id="IPR014710">
    <property type="entry name" value="RmlC-like_jellyroll"/>
</dbReference>
<organism evidence="3">
    <name type="scientific">freshwater sediment metagenome</name>
    <dbReference type="NCBI Taxonomy" id="556182"/>
    <lineage>
        <taxon>unclassified sequences</taxon>
        <taxon>metagenomes</taxon>
        <taxon>ecological metagenomes</taxon>
    </lineage>
</organism>
<evidence type="ECO:0000313" key="3">
    <source>
        <dbReference type="EMBL" id="CAJ0872429.1"/>
    </source>
</evidence>
<proteinExistence type="predicted"/>
<dbReference type="Gene3D" id="2.60.120.10">
    <property type="entry name" value="Jelly Rolls"/>
    <property type="match status" value="1"/>
</dbReference>
<feature type="compositionally biased region" description="Basic and acidic residues" evidence="1">
    <location>
        <begin position="143"/>
        <end position="153"/>
    </location>
</feature>
<accession>A0AA48REH4</accession>
<gene>
    <name evidence="3" type="ORF">AMST5_02416</name>
</gene>
<dbReference type="AlphaFoldDB" id="A0AA48REH4"/>
<feature type="region of interest" description="Disordered" evidence="1">
    <location>
        <begin position="134"/>
        <end position="153"/>
    </location>
</feature>
<sequence length="153" mass="16299">MIAKFASCLALLCLAAAPARADGVDIKGFHGAVKAELTDLGHLSELNGKYRLRVTEVTMDQGGYMHAHHHLGPGLRCMVSGEMKYEIAGKTTIYKAGDCFSETGAVTHESSNVGSGPVVLLNFELLPANMPEGKGSIIPAPTEGEHHDHDHDH</sequence>
<protein>
    <recommendedName>
        <fullName evidence="2">Cupin type-2 domain-containing protein</fullName>
    </recommendedName>
</protein>
<name>A0AA48REH4_9ZZZZ</name>
<dbReference type="SUPFAM" id="SSF51182">
    <property type="entry name" value="RmlC-like cupins"/>
    <property type="match status" value="1"/>
</dbReference>
<evidence type="ECO:0000256" key="1">
    <source>
        <dbReference type="SAM" id="MobiDB-lite"/>
    </source>
</evidence>